<accession>A0A1W2C7U6</accession>
<proteinExistence type="predicted"/>
<dbReference type="RefSeq" id="WP_084018074.1">
    <property type="nucleotide sequence ID" value="NZ_FWXS01000009.1"/>
</dbReference>
<sequence length="448" mass="51789">MIKEIEESKKARFGSSPDLAMTASHKNLIPEEVYEDLPELLKEICLEFQGRERDIILLSCVGVISGCMSNVYGIYDSRNYSPNLYVFIIAPPASGKGVMEWSKILVEPIHEKIKEESKRKIAEYRNSENNEGVNEPKFQIKVVPGNTSASKLYTHLENAEDDLIIFESEADSLSNMLKQDWGNFSDLLRKAFHHETVSISRSTEDRFFEIKKPKISMILSGTPNQVRPLIESKENGLFSRFIYYSFEEAGGWKDVSPTASRISYDKLMDEKSKEIKELYEKLKKQNSVEVRMTKKQWDYFQERMSLANSIIQETGKDDFIPVVKRLGLIAFRLICLFTVLEKQEELVEGDVIFYAEDKTVKAAMRIIKILLDHSLSVFDQFEKNAVSMTMQERDLLSKLPDEFKRSRGLEIAQKVGIPERTFDEILKKWNDKILEKISHGTYKKVKRK</sequence>
<dbReference type="AlphaFoldDB" id="A0A1W2C7U6"/>
<dbReference type="Proteomes" id="UP000192393">
    <property type="component" value="Unassembled WGS sequence"/>
</dbReference>
<evidence type="ECO:0000313" key="1">
    <source>
        <dbReference type="EMBL" id="SMC81279.1"/>
    </source>
</evidence>
<organism evidence="1 2">
    <name type="scientific">Moheibacter sediminis</name>
    <dbReference type="NCBI Taxonomy" id="1434700"/>
    <lineage>
        <taxon>Bacteria</taxon>
        <taxon>Pseudomonadati</taxon>
        <taxon>Bacteroidota</taxon>
        <taxon>Flavobacteriia</taxon>
        <taxon>Flavobacteriales</taxon>
        <taxon>Weeksellaceae</taxon>
        <taxon>Moheibacter</taxon>
    </lineage>
</organism>
<dbReference type="STRING" id="1434700.SAMN06296427_10953"/>
<name>A0A1W2C7U6_9FLAO</name>
<gene>
    <name evidence="1" type="ORF">SAMN06296427_10953</name>
</gene>
<keyword evidence="2" id="KW-1185">Reference proteome</keyword>
<evidence type="ECO:0008006" key="3">
    <source>
        <dbReference type="Google" id="ProtNLM"/>
    </source>
</evidence>
<dbReference type="InterPro" id="IPR025048">
    <property type="entry name" value="DUF3987"/>
</dbReference>
<evidence type="ECO:0000313" key="2">
    <source>
        <dbReference type="Proteomes" id="UP000192393"/>
    </source>
</evidence>
<dbReference type="Pfam" id="PF13148">
    <property type="entry name" value="DUF3987"/>
    <property type="match status" value="2"/>
</dbReference>
<reference evidence="1 2" key="1">
    <citation type="submission" date="2017-04" db="EMBL/GenBank/DDBJ databases">
        <authorList>
            <person name="Afonso C.L."/>
            <person name="Miller P.J."/>
            <person name="Scott M.A."/>
            <person name="Spackman E."/>
            <person name="Goraichik I."/>
            <person name="Dimitrov K.M."/>
            <person name="Suarez D.L."/>
            <person name="Swayne D.E."/>
        </authorList>
    </citation>
    <scope>NUCLEOTIDE SEQUENCE [LARGE SCALE GENOMIC DNA]</scope>
    <source>
        <strain evidence="1 2">CGMCC 1.12708</strain>
    </source>
</reference>
<dbReference type="OrthoDB" id="1522635at2"/>
<dbReference type="EMBL" id="FWXS01000009">
    <property type="protein sequence ID" value="SMC81279.1"/>
    <property type="molecule type" value="Genomic_DNA"/>
</dbReference>
<protein>
    <recommendedName>
        <fullName evidence="3">DUF3987 domain-containing protein</fullName>
    </recommendedName>
</protein>